<dbReference type="OrthoDB" id="9811615at2"/>
<dbReference type="PROSITE" id="PS01031">
    <property type="entry name" value="SHSP"/>
    <property type="match status" value="1"/>
</dbReference>
<evidence type="ECO:0000256" key="1">
    <source>
        <dbReference type="ARBA" id="ARBA00023016"/>
    </source>
</evidence>
<accession>A0A433UW46</accession>
<evidence type="ECO:0000256" key="3">
    <source>
        <dbReference type="RuleBase" id="RU003616"/>
    </source>
</evidence>
<protein>
    <submittedName>
        <fullName evidence="5">Molecular chaperone</fullName>
    </submittedName>
</protein>
<keyword evidence="6" id="KW-1185">Reference proteome</keyword>
<name>A0A433UW46_ANAVA</name>
<comment type="similarity">
    <text evidence="2 3">Belongs to the small heat shock protein (HSP20) family.</text>
</comment>
<proteinExistence type="inferred from homology"/>
<dbReference type="EMBL" id="RSCM01000003">
    <property type="protein sequence ID" value="RUS98071.1"/>
    <property type="molecule type" value="Genomic_DNA"/>
</dbReference>
<evidence type="ECO:0000313" key="6">
    <source>
        <dbReference type="Proteomes" id="UP000276103"/>
    </source>
</evidence>
<evidence type="ECO:0000313" key="5">
    <source>
        <dbReference type="EMBL" id="RUS98071.1"/>
    </source>
</evidence>
<dbReference type="PANTHER" id="PTHR46733">
    <property type="entry name" value="26.5 KDA HEAT SHOCK PROTEIN, MITOCHONDRIAL"/>
    <property type="match status" value="1"/>
</dbReference>
<dbReference type="GO" id="GO:0009408">
    <property type="term" value="P:response to heat"/>
    <property type="evidence" value="ECO:0007669"/>
    <property type="project" value="InterPro"/>
</dbReference>
<dbReference type="Proteomes" id="UP000276103">
    <property type="component" value="Unassembled WGS sequence"/>
</dbReference>
<dbReference type="Gene3D" id="2.60.40.790">
    <property type="match status" value="1"/>
</dbReference>
<evidence type="ECO:0000259" key="4">
    <source>
        <dbReference type="PROSITE" id="PS01031"/>
    </source>
</evidence>
<dbReference type="CDD" id="cd06464">
    <property type="entry name" value="ACD_sHsps-like"/>
    <property type="match status" value="1"/>
</dbReference>
<dbReference type="InterPro" id="IPR002068">
    <property type="entry name" value="A-crystallin/Hsp20_dom"/>
</dbReference>
<keyword evidence="1" id="KW-0346">Stress response</keyword>
<dbReference type="Pfam" id="PF00011">
    <property type="entry name" value="HSP20"/>
    <property type="match status" value="1"/>
</dbReference>
<comment type="caution">
    <text evidence="5">The sequence shown here is derived from an EMBL/GenBank/DDBJ whole genome shotgun (WGS) entry which is preliminary data.</text>
</comment>
<sequence length="148" mass="16839">MTLVRYSPWKEIETLERRFNRLFDDLAPATLKDLSTVSRVPAAEITETDDAVILRLEVPGMEAKDLDVQVTEDAVSISGERKLKTESEDKAKTRSEFYYGKFQRVIPLPVTIQNTKVTADYKDGILHLTLPKMVAEKSKVVKINLEQN</sequence>
<organism evidence="5 6">
    <name type="scientific">Trichormus variabilis SAG 1403-4b</name>
    <dbReference type="NCBI Taxonomy" id="447716"/>
    <lineage>
        <taxon>Bacteria</taxon>
        <taxon>Bacillati</taxon>
        <taxon>Cyanobacteriota</taxon>
        <taxon>Cyanophyceae</taxon>
        <taxon>Nostocales</taxon>
        <taxon>Nostocaceae</taxon>
        <taxon>Trichormus</taxon>
    </lineage>
</organism>
<dbReference type="SUPFAM" id="SSF49764">
    <property type="entry name" value="HSP20-like chaperones"/>
    <property type="match status" value="1"/>
</dbReference>
<evidence type="ECO:0000256" key="2">
    <source>
        <dbReference type="PROSITE-ProRule" id="PRU00285"/>
    </source>
</evidence>
<dbReference type="PANTHER" id="PTHR46733:SF4">
    <property type="entry name" value="HEAT SHOCK PROTEIN 21, CHLOROPLASTIC"/>
    <property type="match status" value="1"/>
</dbReference>
<dbReference type="InterPro" id="IPR044587">
    <property type="entry name" value="HSP21-like"/>
</dbReference>
<reference evidence="5 6" key="1">
    <citation type="journal article" date="2019" name="Genome Biol. Evol.">
        <title>Day and night: Metabolic profiles and evolutionary relationships of six axenic non-marine cyanobacteria.</title>
        <authorList>
            <person name="Will S.E."/>
            <person name="Henke P."/>
            <person name="Boedeker C."/>
            <person name="Huang S."/>
            <person name="Brinkmann H."/>
            <person name="Rohde M."/>
            <person name="Jarek M."/>
            <person name="Friedl T."/>
            <person name="Seufert S."/>
            <person name="Schumacher M."/>
            <person name="Overmann J."/>
            <person name="Neumann-Schaal M."/>
            <person name="Petersen J."/>
        </authorList>
    </citation>
    <scope>NUCLEOTIDE SEQUENCE [LARGE SCALE GENOMIC DNA]</scope>
    <source>
        <strain evidence="5 6">SAG 1403-4b</strain>
    </source>
</reference>
<feature type="domain" description="SHSP" evidence="4">
    <location>
        <begin position="34"/>
        <end position="146"/>
    </location>
</feature>
<dbReference type="RefSeq" id="WP_127052801.1">
    <property type="nucleotide sequence ID" value="NZ_RSCM01000003.1"/>
</dbReference>
<dbReference type="InterPro" id="IPR008978">
    <property type="entry name" value="HSP20-like_chaperone"/>
</dbReference>
<gene>
    <name evidence="5" type="primary">hspA</name>
    <name evidence="5" type="ORF">DSM107003_11590</name>
</gene>
<dbReference type="AlphaFoldDB" id="A0A433UW46"/>